<comment type="caution">
    <text evidence="2">The sequence shown here is derived from an EMBL/GenBank/DDBJ whole genome shotgun (WGS) entry which is preliminary data.</text>
</comment>
<name>A0A2P6Q1A2_ROSCH</name>
<evidence type="ECO:0000313" key="3">
    <source>
        <dbReference type="Proteomes" id="UP000238479"/>
    </source>
</evidence>
<dbReference type="GO" id="GO:0005794">
    <property type="term" value="C:Golgi apparatus"/>
    <property type="evidence" value="ECO:0007669"/>
    <property type="project" value="TreeGrafter"/>
</dbReference>
<sequence length="243" mass="27511">MHHSGLPVMEIKKAYDIEHMCSTHGIQHELWPLDDVDAKKAKFPCCLVWTPLPVVSWLAPFIGHVGICREDGVILDFAGSNFVNVDDFAFGAVARYLQLDRKQCCFTPNLGSHTCKHGYKHAEFGTAITWDDALQSSTRYIEHKTYNLFTCNSHSFVANFLNRICYGGSMHWNMINVAALVLLKGHWVDAMSVLKSFLPFLLVLCLGVYMVGWPFVVALFCFSSLLLLWFVLGTYCFKTLLEC</sequence>
<dbReference type="PANTHER" id="PTHR20921:SF7">
    <property type="entry name" value="PROTEIN REVERSION-TO-ETHYLENE SENSITIVITY1"/>
    <property type="match status" value="1"/>
</dbReference>
<dbReference type="Proteomes" id="UP000238479">
    <property type="component" value="Chromosome 6"/>
</dbReference>
<dbReference type="GO" id="GO:0005783">
    <property type="term" value="C:endoplasmic reticulum"/>
    <property type="evidence" value="ECO:0007669"/>
    <property type="project" value="TreeGrafter"/>
</dbReference>
<evidence type="ECO:0000313" key="2">
    <source>
        <dbReference type="EMBL" id="PRQ27953.1"/>
    </source>
</evidence>
<accession>A0A2P6Q1A2</accession>
<gene>
    <name evidence="2" type="ORF">RchiOBHm_Chr6g0310861</name>
</gene>
<dbReference type="GO" id="GO:0010104">
    <property type="term" value="P:regulation of ethylene-activated signaling pathway"/>
    <property type="evidence" value="ECO:0007669"/>
    <property type="project" value="TreeGrafter"/>
</dbReference>
<dbReference type="OMA" id="SNPFPMR"/>
<dbReference type="OrthoDB" id="267284at2759"/>
<dbReference type="STRING" id="74649.A0A2P6Q1A2"/>
<organism evidence="2 3">
    <name type="scientific">Rosa chinensis</name>
    <name type="common">China rose</name>
    <dbReference type="NCBI Taxonomy" id="74649"/>
    <lineage>
        <taxon>Eukaryota</taxon>
        <taxon>Viridiplantae</taxon>
        <taxon>Streptophyta</taxon>
        <taxon>Embryophyta</taxon>
        <taxon>Tracheophyta</taxon>
        <taxon>Spermatophyta</taxon>
        <taxon>Magnoliopsida</taxon>
        <taxon>eudicotyledons</taxon>
        <taxon>Gunneridae</taxon>
        <taxon>Pentapetalae</taxon>
        <taxon>rosids</taxon>
        <taxon>fabids</taxon>
        <taxon>Rosales</taxon>
        <taxon>Rosaceae</taxon>
        <taxon>Rosoideae</taxon>
        <taxon>Rosoideae incertae sedis</taxon>
        <taxon>Rosa</taxon>
    </lineage>
</organism>
<proteinExistence type="predicted"/>
<keyword evidence="3" id="KW-1185">Reference proteome</keyword>
<reference evidence="2 3" key="1">
    <citation type="journal article" date="2018" name="Nat. Genet.">
        <title>The Rosa genome provides new insights in the design of modern roses.</title>
        <authorList>
            <person name="Bendahmane M."/>
        </authorList>
    </citation>
    <scope>NUCLEOTIDE SEQUENCE [LARGE SCALE GENOMIC DNA]</scope>
    <source>
        <strain evidence="3">cv. Old Blush</strain>
    </source>
</reference>
<dbReference type="InterPro" id="IPR008496">
    <property type="entry name" value="TMEM222/RTE1"/>
</dbReference>
<keyword evidence="1" id="KW-0812">Transmembrane</keyword>
<dbReference type="GO" id="GO:0009723">
    <property type="term" value="P:response to ethylene"/>
    <property type="evidence" value="ECO:0007669"/>
    <property type="project" value="TreeGrafter"/>
</dbReference>
<keyword evidence="1" id="KW-0472">Membrane</keyword>
<dbReference type="PANTHER" id="PTHR20921">
    <property type="entry name" value="TRANSMEMBRANE PROTEIN 222"/>
    <property type="match status" value="1"/>
</dbReference>
<dbReference type="EMBL" id="PDCK01000044">
    <property type="protein sequence ID" value="PRQ27953.1"/>
    <property type="molecule type" value="Genomic_DNA"/>
</dbReference>
<dbReference type="Gramene" id="PRQ27953">
    <property type="protein sequence ID" value="PRQ27953"/>
    <property type="gene ID" value="RchiOBHm_Chr6g0310861"/>
</dbReference>
<dbReference type="AlphaFoldDB" id="A0A2P6Q1A2"/>
<keyword evidence="1" id="KW-1133">Transmembrane helix</keyword>
<dbReference type="Pfam" id="PF05608">
    <property type="entry name" value="RTE1"/>
    <property type="match status" value="1"/>
</dbReference>
<evidence type="ECO:0000256" key="1">
    <source>
        <dbReference type="SAM" id="Phobius"/>
    </source>
</evidence>
<feature type="transmembrane region" description="Helical" evidence="1">
    <location>
        <begin position="217"/>
        <end position="237"/>
    </location>
</feature>
<protein>
    <submittedName>
        <fullName evidence="2">Uncharacterized protein</fullName>
    </submittedName>
</protein>